<keyword evidence="1" id="KW-1185">Reference proteome</keyword>
<evidence type="ECO:0000313" key="2">
    <source>
        <dbReference type="WBParaSite" id="Minc3s00516g13616"/>
    </source>
</evidence>
<sequence>MVVGRHTFNIQSQIIEDNSKELIYSSSNNCDKQTKILQKILSEPVNNNNNKEQSELLTPPTLSSLIIQQDNQQQINTNLSYNQINCLENVHRLLKSQKSNSRVETEEDIKSIKSNQKTTEINYSSSNNPLTKELLQKHNQRWEEECRDNWNKKLSSTIYLKRKLIKEEEEKEILPLKQLKCEENIIKEGNCERNFEVQANRFRIERI</sequence>
<protein>
    <submittedName>
        <fullName evidence="2">Uncharacterized protein</fullName>
    </submittedName>
</protein>
<dbReference type="AlphaFoldDB" id="A0A914LHV7"/>
<proteinExistence type="predicted"/>
<organism evidence="1 2">
    <name type="scientific">Meloidogyne incognita</name>
    <name type="common">Southern root-knot nematode worm</name>
    <name type="synonym">Oxyuris incognita</name>
    <dbReference type="NCBI Taxonomy" id="6306"/>
    <lineage>
        <taxon>Eukaryota</taxon>
        <taxon>Metazoa</taxon>
        <taxon>Ecdysozoa</taxon>
        <taxon>Nematoda</taxon>
        <taxon>Chromadorea</taxon>
        <taxon>Rhabditida</taxon>
        <taxon>Tylenchina</taxon>
        <taxon>Tylenchomorpha</taxon>
        <taxon>Tylenchoidea</taxon>
        <taxon>Meloidogynidae</taxon>
        <taxon>Meloidogyninae</taxon>
        <taxon>Meloidogyne</taxon>
        <taxon>Meloidogyne incognita group</taxon>
    </lineage>
</organism>
<evidence type="ECO:0000313" key="1">
    <source>
        <dbReference type="Proteomes" id="UP000887563"/>
    </source>
</evidence>
<dbReference type="WBParaSite" id="Minc3s00516g13616">
    <property type="protein sequence ID" value="Minc3s00516g13616"/>
    <property type="gene ID" value="Minc3s00516g13616"/>
</dbReference>
<accession>A0A914LHV7</accession>
<name>A0A914LHV7_MELIC</name>
<reference evidence="2" key="1">
    <citation type="submission" date="2022-11" db="UniProtKB">
        <authorList>
            <consortium name="WormBaseParasite"/>
        </authorList>
    </citation>
    <scope>IDENTIFICATION</scope>
</reference>
<dbReference type="Proteomes" id="UP000887563">
    <property type="component" value="Unplaced"/>
</dbReference>